<sequence length="119" mass="13273">MSHKVPNVSTPAVPKDRKGIWRSAVTCRWEDGDQMNHSACRYSNSWEGAKTHSGPHFSCVWTSPNSVLESFIERNTRSFPSDVYVSLTFVGRPKSVTAETRINPLANQDLSPAPDIKVL</sequence>
<organism evidence="1 2">
    <name type="scientific">Caerostris darwini</name>
    <dbReference type="NCBI Taxonomy" id="1538125"/>
    <lineage>
        <taxon>Eukaryota</taxon>
        <taxon>Metazoa</taxon>
        <taxon>Ecdysozoa</taxon>
        <taxon>Arthropoda</taxon>
        <taxon>Chelicerata</taxon>
        <taxon>Arachnida</taxon>
        <taxon>Araneae</taxon>
        <taxon>Araneomorphae</taxon>
        <taxon>Entelegynae</taxon>
        <taxon>Araneoidea</taxon>
        <taxon>Araneidae</taxon>
        <taxon>Caerostris</taxon>
    </lineage>
</organism>
<accession>A0AAV4WWW8</accession>
<dbReference type="AlphaFoldDB" id="A0AAV4WWW8"/>
<gene>
    <name evidence="1" type="ORF">CDAR_281211</name>
</gene>
<evidence type="ECO:0000313" key="1">
    <source>
        <dbReference type="EMBL" id="GIY86818.1"/>
    </source>
</evidence>
<evidence type="ECO:0000313" key="2">
    <source>
        <dbReference type="Proteomes" id="UP001054837"/>
    </source>
</evidence>
<comment type="caution">
    <text evidence="1">The sequence shown here is derived from an EMBL/GenBank/DDBJ whole genome shotgun (WGS) entry which is preliminary data.</text>
</comment>
<protein>
    <submittedName>
        <fullName evidence="1">Uncharacterized protein</fullName>
    </submittedName>
</protein>
<dbReference type="Proteomes" id="UP001054837">
    <property type="component" value="Unassembled WGS sequence"/>
</dbReference>
<dbReference type="EMBL" id="BPLQ01015252">
    <property type="protein sequence ID" value="GIY86818.1"/>
    <property type="molecule type" value="Genomic_DNA"/>
</dbReference>
<keyword evidence="2" id="KW-1185">Reference proteome</keyword>
<proteinExistence type="predicted"/>
<reference evidence="1 2" key="1">
    <citation type="submission" date="2021-06" db="EMBL/GenBank/DDBJ databases">
        <title>Caerostris darwini draft genome.</title>
        <authorList>
            <person name="Kono N."/>
            <person name="Arakawa K."/>
        </authorList>
    </citation>
    <scope>NUCLEOTIDE SEQUENCE [LARGE SCALE GENOMIC DNA]</scope>
</reference>
<name>A0AAV4WWW8_9ARAC</name>